<dbReference type="PANTHER" id="PTHR33360">
    <property type="entry name" value="TRANSPOSASE FOR INSERTION SEQUENCE ELEMENT IS200"/>
    <property type="match status" value="1"/>
</dbReference>
<dbReference type="SMART" id="SM01321">
    <property type="entry name" value="Y1_Tnp"/>
    <property type="match status" value="1"/>
</dbReference>
<dbReference type="GO" id="GO:0006313">
    <property type="term" value="P:DNA transposition"/>
    <property type="evidence" value="ECO:0007669"/>
    <property type="project" value="InterPro"/>
</dbReference>
<feature type="domain" description="Transposase IS200-like" evidence="1">
    <location>
        <begin position="4"/>
        <end position="95"/>
    </location>
</feature>
<proteinExistence type="predicted"/>
<dbReference type="PANTHER" id="PTHR33360:SF2">
    <property type="entry name" value="TRANSPOSASE FOR INSERTION SEQUENCE ELEMENT IS200"/>
    <property type="match status" value="1"/>
</dbReference>
<name>U7QMY3_9CYAN</name>
<organism evidence="2 3">
    <name type="scientific">Lyngbya aestuarii BL J</name>
    <dbReference type="NCBI Taxonomy" id="1348334"/>
    <lineage>
        <taxon>Bacteria</taxon>
        <taxon>Bacillati</taxon>
        <taxon>Cyanobacteriota</taxon>
        <taxon>Cyanophyceae</taxon>
        <taxon>Oscillatoriophycideae</taxon>
        <taxon>Oscillatoriales</taxon>
        <taxon>Microcoleaceae</taxon>
        <taxon>Lyngbya</taxon>
    </lineage>
</organism>
<reference evidence="2 3" key="1">
    <citation type="journal article" date="2013" name="Front. Microbiol.">
        <title>Comparative genomic analyses of the cyanobacterium, Lyngbya aestuarii BL J, a powerful hydrogen producer.</title>
        <authorList>
            <person name="Kothari A."/>
            <person name="Vaughn M."/>
            <person name="Garcia-Pichel F."/>
        </authorList>
    </citation>
    <scope>NUCLEOTIDE SEQUENCE [LARGE SCALE GENOMIC DNA]</scope>
    <source>
        <strain evidence="2 3">BL J</strain>
    </source>
</reference>
<comment type="caution">
    <text evidence="2">The sequence shown here is derived from an EMBL/GenBank/DDBJ whole genome shotgun (WGS) entry which is preliminary data.</text>
</comment>
<dbReference type="AlphaFoldDB" id="U7QMY3"/>
<dbReference type="Proteomes" id="UP000017127">
    <property type="component" value="Unassembled WGS sequence"/>
</dbReference>
<dbReference type="InterPro" id="IPR036515">
    <property type="entry name" value="Transposase_17_sf"/>
</dbReference>
<gene>
    <name evidence="2" type="ORF">M595_0681</name>
</gene>
<dbReference type="InterPro" id="IPR002686">
    <property type="entry name" value="Transposase_17"/>
</dbReference>
<evidence type="ECO:0000313" key="3">
    <source>
        <dbReference type="Proteomes" id="UP000017127"/>
    </source>
</evidence>
<dbReference type="EMBL" id="AUZM01000004">
    <property type="protein sequence ID" value="ERT09339.1"/>
    <property type="molecule type" value="Genomic_DNA"/>
</dbReference>
<evidence type="ECO:0000259" key="1">
    <source>
        <dbReference type="SMART" id="SM01321"/>
    </source>
</evidence>
<keyword evidence="3" id="KW-1185">Reference proteome</keyword>
<protein>
    <submittedName>
        <fullName evidence="2">Transposase IS200 like family protein</fullName>
    </submittedName>
</protein>
<dbReference type="NCBIfam" id="NF033573">
    <property type="entry name" value="transpos_IS200"/>
    <property type="match status" value="1"/>
</dbReference>
<dbReference type="GO" id="GO:0003677">
    <property type="term" value="F:DNA binding"/>
    <property type="evidence" value="ECO:0007669"/>
    <property type="project" value="InterPro"/>
</dbReference>
<dbReference type="SUPFAM" id="SSF143422">
    <property type="entry name" value="Transposase IS200-like"/>
    <property type="match status" value="1"/>
</dbReference>
<dbReference type="Pfam" id="PF01797">
    <property type="entry name" value="Y1_Tnp"/>
    <property type="match status" value="1"/>
</dbReference>
<evidence type="ECO:0000313" key="2">
    <source>
        <dbReference type="EMBL" id="ERT09339.1"/>
    </source>
</evidence>
<sequence>MSEVFSSVAQKWDSKIIEFNGESDHVHLLLSYPPHKLLSNKIANLKATASKTLWREFESELAKIYRKRVLWTGSYFVASCGGVTIEQLKIYVQNQDCPDSSHH</sequence>
<dbReference type="GO" id="GO:0004803">
    <property type="term" value="F:transposase activity"/>
    <property type="evidence" value="ECO:0007669"/>
    <property type="project" value="InterPro"/>
</dbReference>
<accession>U7QMY3</accession>
<dbReference type="Gene3D" id="3.30.70.1290">
    <property type="entry name" value="Transposase IS200-like"/>
    <property type="match status" value="1"/>
</dbReference>